<evidence type="ECO:0000313" key="12">
    <source>
        <dbReference type="Proteomes" id="UP000184076"/>
    </source>
</evidence>
<evidence type="ECO:0000313" key="11">
    <source>
        <dbReference type="EMBL" id="SHF16535.1"/>
    </source>
</evidence>
<reference evidence="12" key="1">
    <citation type="submission" date="2016-11" db="EMBL/GenBank/DDBJ databases">
        <authorList>
            <person name="Varghese N."/>
            <person name="Submissions S."/>
        </authorList>
    </citation>
    <scope>NUCLEOTIDE SEQUENCE [LARGE SCALE GENOMIC DNA]</scope>
    <source>
        <strain evidence="12">DSM 9756</strain>
    </source>
</reference>
<dbReference type="EMBL" id="FQVB01000012">
    <property type="protein sequence ID" value="SHF16535.1"/>
    <property type="molecule type" value="Genomic_DNA"/>
</dbReference>
<evidence type="ECO:0000259" key="9">
    <source>
        <dbReference type="Pfam" id="PF02687"/>
    </source>
</evidence>
<proteinExistence type="inferred from homology"/>
<evidence type="ECO:0000256" key="7">
    <source>
        <dbReference type="SAM" id="MobiDB-lite"/>
    </source>
</evidence>
<evidence type="ECO:0000256" key="5">
    <source>
        <dbReference type="ARBA" id="ARBA00023136"/>
    </source>
</evidence>
<evidence type="ECO:0000259" key="10">
    <source>
        <dbReference type="Pfam" id="PF12704"/>
    </source>
</evidence>
<gene>
    <name evidence="11" type="ORF">SAMN02745206_01442</name>
</gene>
<keyword evidence="3 8" id="KW-0812">Transmembrane</keyword>
<feature type="domain" description="MacB-like periplasmic core" evidence="10">
    <location>
        <begin position="20"/>
        <end position="242"/>
    </location>
</feature>
<dbReference type="STRING" id="1121391.SAMN02745206_01442"/>
<feature type="transmembrane region" description="Helical" evidence="8">
    <location>
        <begin position="324"/>
        <end position="357"/>
    </location>
</feature>
<evidence type="ECO:0000256" key="4">
    <source>
        <dbReference type="ARBA" id="ARBA00022989"/>
    </source>
</evidence>
<dbReference type="PANTHER" id="PTHR30572:SF4">
    <property type="entry name" value="ABC TRANSPORTER PERMEASE YTRF"/>
    <property type="match status" value="1"/>
</dbReference>
<dbReference type="GO" id="GO:0005886">
    <property type="term" value="C:plasma membrane"/>
    <property type="evidence" value="ECO:0007669"/>
    <property type="project" value="UniProtKB-SubCell"/>
</dbReference>
<dbReference type="Pfam" id="PF02687">
    <property type="entry name" value="FtsX"/>
    <property type="match status" value="1"/>
</dbReference>
<feature type="region of interest" description="Disordered" evidence="7">
    <location>
        <begin position="59"/>
        <end position="79"/>
    </location>
</feature>
<evidence type="ECO:0000256" key="1">
    <source>
        <dbReference type="ARBA" id="ARBA00004651"/>
    </source>
</evidence>
<dbReference type="Proteomes" id="UP000184076">
    <property type="component" value="Unassembled WGS sequence"/>
</dbReference>
<comment type="subcellular location">
    <subcellularLocation>
        <location evidence="1">Cell membrane</location>
        <topology evidence="1">Multi-pass membrane protein</topology>
    </subcellularLocation>
</comment>
<dbReference type="AlphaFoldDB" id="A0A1M4ZF07"/>
<accession>A0A1M4ZF07</accession>
<organism evidence="11 12">
    <name type="scientific">Desulfacinum infernum DSM 9756</name>
    <dbReference type="NCBI Taxonomy" id="1121391"/>
    <lineage>
        <taxon>Bacteria</taxon>
        <taxon>Pseudomonadati</taxon>
        <taxon>Thermodesulfobacteriota</taxon>
        <taxon>Syntrophobacteria</taxon>
        <taxon>Syntrophobacterales</taxon>
        <taxon>Syntrophobacteraceae</taxon>
        <taxon>Desulfacinum</taxon>
    </lineage>
</organism>
<feature type="transmembrane region" description="Helical" evidence="8">
    <location>
        <begin position="279"/>
        <end position="304"/>
    </location>
</feature>
<keyword evidence="5 8" id="KW-0472">Membrane</keyword>
<dbReference type="RefSeq" id="WP_073038321.1">
    <property type="nucleotide sequence ID" value="NZ_FQVB01000012.1"/>
</dbReference>
<keyword evidence="12" id="KW-1185">Reference proteome</keyword>
<feature type="domain" description="ABC3 transporter permease C-terminal" evidence="9">
    <location>
        <begin position="283"/>
        <end position="396"/>
    </location>
</feature>
<protein>
    <submittedName>
        <fullName evidence="11">Putative ABC transport system permease protein</fullName>
    </submittedName>
</protein>
<dbReference type="GO" id="GO:0022857">
    <property type="term" value="F:transmembrane transporter activity"/>
    <property type="evidence" value="ECO:0007669"/>
    <property type="project" value="TreeGrafter"/>
</dbReference>
<evidence type="ECO:0000256" key="6">
    <source>
        <dbReference type="ARBA" id="ARBA00038076"/>
    </source>
</evidence>
<evidence type="ECO:0000256" key="8">
    <source>
        <dbReference type="SAM" id="Phobius"/>
    </source>
</evidence>
<name>A0A1M4ZF07_9BACT</name>
<evidence type="ECO:0000256" key="3">
    <source>
        <dbReference type="ARBA" id="ARBA00022692"/>
    </source>
</evidence>
<dbReference type="Pfam" id="PF12704">
    <property type="entry name" value="MacB_PCD"/>
    <property type="match status" value="1"/>
</dbReference>
<dbReference type="PANTHER" id="PTHR30572">
    <property type="entry name" value="MEMBRANE COMPONENT OF TRANSPORTER-RELATED"/>
    <property type="match status" value="1"/>
</dbReference>
<comment type="similarity">
    <text evidence="6">Belongs to the ABC-4 integral membrane protein family.</text>
</comment>
<dbReference type="InterPro" id="IPR025857">
    <property type="entry name" value="MacB_PCD"/>
</dbReference>
<keyword evidence="2" id="KW-1003">Cell membrane</keyword>
<dbReference type="InterPro" id="IPR050250">
    <property type="entry name" value="Macrolide_Exporter_MacB"/>
</dbReference>
<evidence type="ECO:0000256" key="2">
    <source>
        <dbReference type="ARBA" id="ARBA00022475"/>
    </source>
</evidence>
<feature type="transmembrane region" description="Helical" evidence="8">
    <location>
        <begin position="363"/>
        <end position="386"/>
    </location>
</feature>
<keyword evidence="4 8" id="KW-1133">Transmembrane helix</keyword>
<feature type="transmembrane region" description="Helical" evidence="8">
    <location>
        <begin position="21"/>
        <end position="40"/>
    </location>
</feature>
<dbReference type="InterPro" id="IPR003838">
    <property type="entry name" value="ABC3_permease_C"/>
</dbReference>
<sequence>MIRQNIRMAIRTIRRNVLRSALTILGIVIGVAAVITLVTLGEGATAQVASEISSLGSNRLDVRPGQAHRGPGGVRSEADPLEAEDARAIAREVGGVEAVAPVASMSAQAIHGSRNRSTTVTGTTRGFLQVRNWPLADGRTFSEAEERSGKAVCLLGTTVRKELFGSSEAVGAWIRLGKLSCRVIGVLESKGQSSFGADQDDVVLIPLRTFQRRLAGNTDVQAIYVSVKEGISTQKVKEQITELMRERRRISADKEDDFHVMDMQEITKALTGSTQVMTALLGAVAAVSLIVGGIGIMNIMLVSVTERTREIGIRLAIGAMERDVLTQFLVEAVVLSIFGGITGIALGLVTAAIAASVLGLPFIFNAGIVGTAFLFSAAVGIAFGFFPAKQAARLDPIEALRRE</sequence>